<dbReference type="STRING" id="670580.A0A1X6MNX0"/>
<name>A0A1X6MNX0_9APHY</name>
<gene>
    <name evidence="1" type="ORF">POSPLADRAFT_1154188</name>
</gene>
<organism evidence="1 2">
    <name type="scientific">Postia placenta MAD-698-R-SB12</name>
    <dbReference type="NCBI Taxonomy" id="670580"/>
    <lineage>
        <taxon>Eukaryota</taxon>
        <taxon>Fungi</taxon>
        <taxon>Dikarya</taxon>
        <taxon>Basidiomycota</taxon>
        <taxon>Agaricomycotina</taxon>
        <taxon>Agaricomycetes</taxon>
        <taxon>Polyporales</taxon>
        <taxon>Adustoporiaceae</taxon>
        <taxon>Rhodonia</taxon>
    </lineage>
</organism>
<protein>
    <recommendedName>
        <fullName evidence="3">HNH domain-containing protein</fullName>
    </recommendedName>
</protein>
<dbReference type="OrthoDB" id="4850648at2759"/>
<accession>A0A1X6MNX0</accession>
<evidence type="ECO:0000313" key="1">
    <source>
        <dbReference type="EMBL" id="OSX58121.1"/>
    </source>
</evidence>
<sequence length="221" mass="24908">MDDPATANCATFEACLARRILPGLLDPSPCAEPDSSNPTLDDFTSYLASEIWPLLPASLRHASHQSRHALPDVDALPLAHMPLSFVDTLVACRIADDENAVEALLRRVLVDYAAEACAPPPVWSRTRAEACEICERDVPLTYHHLIPRAVHAKVRKRAWHPEVMLNSVAWLCRPCHSTVHHIASNEELARELYTIDKLLAREDVQKWRKYISKQRWGVKRG</sequence>
<dbReference type="GeneID" id="36331772"/>
<proteinExistence type="predicted"/>
<reference evidence="1 2" key="1">
    <citation type="submission" date="2017-04" db="EMBL/GenBank/DDBJ databases">
        <title>Genome Sequence of the Model Brown-Rot Fungus Postia placenta SB12.</title>
        <authorList>
            <consortium name="DOE Joint Genome Institute"/>
            <person name="Gaskell J."/>
            <person name="Kersten P."/>
            <person name="Larrondo L.F."/>
            <person name="Canessa P."/>
            <person name="Martinez D."/>
            <person name="Hibbett D."/>
            <person name="Schmoll M."/>
            <person name="Kubicek C.P."/>
            <person name="Martinez A.T."/>
            <person name="Yadav J."/>
            <person name="Master E."/>
            <person name="Magnuson J.K."/>
            <person name="James T."/>
            <person name="Yaver D."/>
            <person name="Berka R."/>
            <person name="Labutti K."/>
            <person name="Lipzen A."/>
            <person name="Aerts A."/>
            <person name="Barry K."/>
            <person name="Henrissat B."/>
            <person name="Blanchette R."/>
            <person name="Grigoriev I."/>
            <person name="Cullen D."/>
        </authorList>
    </citation>
    <scope>NUCLEOTIDE SEQUENCE [LARGE SCALE GENOMIC DNA]</scope>
    <source>
        <strain evidence="1 2">MAD-698-R-SB12</strain>
    </source>
</reference>
<dbReference type="RefSeq" id="XP_024334915.1">
    <property type="nucleotide sequence ID" value="XM_024486823.1"/>
</dbReference>
<keyword evidence="2" id="KW-1185">Reference proteome</keyword>
<evidence type="ECO:0000313" key="2">
    <source>
        <dbReference type="Proteomes" id="UP000194127"/>
    </source>
</evidence>
<evidence type="ECO:0008006" key="3">
    <source>
        <dbReference type="Google" id="ProtNLM"/>
    </source>
</evidence>
<dbReference type="Proteomes" id="UP000194127">
    <property type="component" value="Unassembled WGS sequence"/>
</dbReference>
<dbReference type="AlphaFoldDB" id="A0A1X6MNX0"/>
<dbReference type="PANTHER" id="PTHR37827:SF1">
    <property type="entry name" value="HNH DOMAIN-CONTAINING PROTEIN"/>
    <property type="match status" value="1"/>
</dbReference>
<dbReference type="EMBL" id="KZ110605">
    <property type="protein sequence ID" value="OSX58121.1"/>
    <property type="molecule type" value="Genomic_DNA"/>
</dbReference>
<dbReference type="PANTHER" id="PTHR37827">
    <property type="entry name" value="TUDOR DOMAIN-CONTAINING PROTEIN"/>
    <property type="match status" value="1"/>
</dbReference>